<sequence>MEEEMSGIRPRSFAVGIAALAATCIAAPAFSAPLDVGDLQGAWAQESFACDQVYTTGKARTDFKKPRNIFAAAFIVSGSRLTTPGATCKILSITSAGDRKLLSLSCATAIGVDAVKTQISRAQDGSLRRYLNKDDPVGSKYDRCGR</sequence>
<evidence type="ECO:0000313" key="1">
    <source>
        <dbReference type="EMBL" id="RDJ29258.1"/>
    </source>
</evidence>
<dbReference type="Proteomes" id="UP000255207">
    <property type="component" value="Unassembled WGS sequence"/>
</dbReference>
<reference evidence="2" key="1">
    <citation type="submission" date="2018-07" db="EMBL/GenBank/DDBJ databases">
        <authorList>
            <person name="Safronova V.I."/>
            <person name="Chirak E.R."/>
            <person name="Sazanova A.L."/>
        </authorList>
    </citation>
    <scope>NUCLEOTIDE SEQUENCE [LARGE SCALE GENOMIC DNA]</scope>
    <source>
        <strain evidence="2">RCAM04685</strain>
    </source>
</reference>
<protein>
    <submittedName>
        <fullName evidence="1">Uncharacterized protein</fullName>
    </submittedName>
</protein>
<dbReference type="AlphaFoldDB" id="A0A370LBI8"/>
<evidence type="ECO:0000313" key="2">
    <source>
        <dbReference type="Proteomes" id="UP000255207"/>
    </source>
</evidence>
<name>A0A370LBI8_9HYPH</name>
<keyword evidence="2" id="KW-1185">Reference proteome</keyword>
<comment type="caution">
    <text evidence="1">The sequence shown here is derived from an EMBL/GenBank/DDBJ whole genome shotgun (WGS) entry which is preliminary data.</text>
</comment>
<dbReference type="EMBL" id="QQTP01000001">
    <property type="protein sequence ID" value="RDJ29258.1"/>
    <property type="molecule type" value="Genomic_DNA"/>
</dbReference>
<gene>
    <name evidence="1" type="ORF">DWE98_01415</name>
</gene>
<accession>A0A370LBI8</accession>
<proteinExistence type="predicted"/>
<organism evidence="1 2">
    <name type="scientific">Bosea caraganae</name>
    <dbReference type="NCBI Taxonomy" id="2763117"/>
    <lineage>
        <taxon>Bacteria</taxon>
        <taxon>Pseudomonadati</taxon>
        <taxon>Pseudomonadota</taxon>
        <taxon>Alphaproteobacteria</taxon>
        <taxon>Hyphomicrobiales</taxon>
        <taxon>Boseaceae</taxon>
        <taxon>Bosea</taxon>
    </lineage>
</organism>